<dbReference type="Gene3D" id="3.55.50.30">
    <property type="match status" value="1"/>
</dbReference>
<keyword evidence="4 12" id="KW-1134">Transmembrane beta strand</keyword>
<evidence type="ECO:0000256" key="8">
    <source>
        <dbReference type="ARBA" id="ARBA00023077"/>
    </source>
</evidence>
<keyword evidence="9 12" id="KW-0472">Membrane</keyword>
<protein>
    <submittedName>
        <fullName evidence="15">Hemoglobin/transferrin/lactoferrin receptor protein</fullName>
    </submittedName>
</protein>
<dbReference type="EMBL" id="SGWZ01000001">
    <property type="protein sequence ID" value="RZS73037.1"/>
    <property type="molecule type" value="Genomic_DNA"/>
</dbReference>
<evidence type="ECO:0000256" key="5">
    <source>
        <dbReference type="ARBA" id="ARBA00022496"/>
    </source>
</evidence>
<dbReference type="InterPro" id="IPR011662">
    <property type="entry name" value="Secretin/TonB_short_N"/>
</dbReference>
<dbReference type="AlphaFoldDB" id="A0A4V2F1A8"/>
<gene>
    <name evidence="15" type="ORF">EV679_0221</name>
</gene>
<proteinExistence type="inferred from homology"/>
<dbReference type="InterPro" id="IPR036942">
    <property type="entry name" value="Beta-barrel_TonB_sf"/>
</dbReference>
<keyword evidence="5" id="KW-0406">Ion transport</keyword>
<evidence type="ECO:0000256" key="9">
    <source>
        <dbReference type="ARBA" id="ARBA00023136"/>
    </source>
</evidence>
<evidence type="ECO:0000256" key="13">
    <source>
        <dbReference type="RuleBase" id="RU003357"/>
    </source>
</evidence>
<dbReference type="PROSITE" id="PS52016">
    <property type="entry name" value="TONB_DEPENDENT_REC_3"/>
    <property type="match status" value="1"/>
</dbReference>
<dbReference type="InterPro" id="IPR039426">
    <property type="entry name" value="TonB-dep_rcpt-like"/>
</dbReference>
<dbReference type="GO" id="GO:0015344">
    <property type="term" value="F:siderophore uptake transmembrane transporter activity"/>
    <property type="evidence" value="ECO:0007669"/>
    <property type="project" value="TreeGrafter"/>
</dbReference>
<keyword evidence="11 12" id="KW-0998">Cell outer membrane</keyword>
<dbReference type="GO" id="GO:0009279">
    <property type="term" value="C:cell outer membrane"/>
    <property type="evidence" value="ECO:0007669"/>
    <property type="project" value="UniProtKB-SubCell"/>
</dbReference>
<dbReference type="SUPFAM" id="SSF56935">
    <property type="entry name" value="Porins"/>
    <property type="match status" value="1"/>
</dbReference>
<evidence type="ECO:0000256" key="7">
    <source>
        <dbReference type="ARBA" id="ARBA00023004"/>
    </source>
</evidence>
<name>A0A4V2F1A8_9BURK</name>
<evidence type="ECO:0000256" key="6">
    <source>
        <dbReference type="ARBA" id="ARBA00022692"/>
    </source>
</evidence>
<comment type="subcellular location">
    <subcellularLocation>
        <location evidence="1 12">Cell outer membrane</location>
        <topology evidence="1 12">Multi-pass membrane protein</topology>
    </subcellularLocation>
</comment>
<keyword evidence="5" id="KW-0410">Iron transport</keyword>
<sequence>MSLCRPFRPCRILATSQPRMTRTLLCCALLGLLSQPLWPIHNAHAAQAVAQADPARVNYAIPAGPLSQALIQFGRTSGSLVTVDPALTAGEHSLGVHGSYRPAEALTLLLAGTRLEAVATPEGGWRLRARPENNGRGVAELSSVEVIGQAQDAKDMPYQSALSASVLTRDDIERFRGTSVGDIFQGVPGVLVGENRNSGGLDINIRGMQGQGRVPILVDGARQETTVNRGYSGVISRSYVDPDLIGGITIEKGPVMSAQGTGATGGLVTMRTLDAADIVKDGESFGMRVRGQTIGNNSGSAIEPGTPAGLFTGNFHGAKPVYRTDCVNPTICSGEYALPTEWGNPENFDRPGPLHPKSWAGSFALAQRLDHIDLIAAYSQRHQGNYFAGTHGPSAWMDLSDTKRRGTFYTEVYPKIQGATRFEAGERIPGTNYESKSGLLKAKVYLPADQDLELSWLRYSSVYSELMPGNLFRLENIIPITQPRNSDVVANTLTSRYRWVPADNSWFDLRANLWHTRTKATNNSPSTTEVDLYNNERETYKRTGLDLSNTSSFSWGWLGDSQLRYGIATQWEDVHTTALTEDFRGLAGRNGDRREYSAFVAWQYKPVSSLTLDAGLRYSRFKSHDDKPIQVYSPSNPYCVDTDGDGQCDPLENRNRSSGSTPIISLTWEPLTGFQLYGRYAKAMRMPSLFESTSGFSFESVPDIPLKPERATNKEIGVNFLASGLLTSTDRLRLKTAYFRNYTKDYLTRTNKNVWEFGNDAGSMVMRNIEGARFHGMEISGDYDAGVIFTAFGATKYNKIEICHRGSYRVNICNDYGIAGSYLNNMVPPKWNASLTLGTRLFDQKLTLGARGTFMGQRTNAPEFNDDTAHGFLKIIPWHSYKVFDFFANYKVNETVSIDFNIDNFTDRFYLDALGLGLIPAPGRTARLGITLQM</sequence>
<accession>A0A4V2F1A8</accession>
<dbReference type="Gene3D" id="2.40.170.20">
    <property type="entry name" value="TonB-dependent receptor, beta-barrel domain"/>
    <property type="match status" value="1"/>
</dbReference>
<comment type="similarity">
    <text evidence="2 12 13">Belongs to the TonB-dependent receptor family.</text>
</comment>
<evidence type="ECO:0000256" key="2">
    <source>
        <dbReference type="ARBA" id="ARBA00009810"/>
    </source>
</evidence>
<keyword evidence="10 15" id="KW-0675">Receptor</keyword>
<evidence type="ECO:0000256" key="3">
    <source>
        <dbReference type="ARBA" id="ARBA00022448"/>
    </source>
</evidence>
<dbReference type="Proteomes" id="UP000292039">
    <property type="component" value="Unassembled WGS sequence"/>
</dbReference>
<evidence type="ECO:0000313" key="15">
    <source>
        <dbReference type="EMBL" id="RZS73037.1"/>
    </source>
</evidence>
<dbReference type="InterPro" id="IPR012910">
    <property type="entry name" value="Plug_dom"/>
</dbReference>
<evidence type="ECO:0000256" key="1">
    <source>
        <dbReference type="ARBA" id="ARBA00004571"/>
    </source>
</evidence>
<dbReference type="InterPro" id="IPR037066">
    <property type="entry name" value="Plug_dom_sf"/>
</dbReference>
<evidence type="ECO:0000256" key="11">
    <source>
        <dbReference type="ARBA" id="ARBA00023237"/>
    </source>
</evidence>
<evidence type="ECO:0000259" key="14">
    <source>
        <dbReference type="SMART" id="SM00965"/>
    </source>
</evidence>
<dbReference type="GO" id="GO:0044718">
    <property type="term" value="P:siderophore transmembrane transport"/>
    <property type="evidence" value="ECO:0007669"/>
    <property type="project" value="TreeGrafter"/>
</dbReference>
<keyword evidence="3 12" id="KW-0813">Transport</keyword>
<evidence type="ECO:0000256" key="12">
    <source>
        <dbReference type="PROSITE-ProRule" id="PRU01360"/>
    </source>
</evidence>
<organism evidence="15 16">
    <name type="scientific">Kerstersia gyiorum</name>
    <dbReference type="NCBI Taxonomy" id="206506"/>
    <lineage>
        <taxon>Bacteria</taxon>
        <taxon>Pseudomonadati</taxon>
        <taxon>Pseudomonadota</taxon>
        <taxon>Betaproteobacteria</taxon>
        <taxon>Burkholderiales</taxon>
        <taxon>Alcaligenaceae</taxon>
        <taxon>Kerstersia</taxon>
    </lineage>
</organism>
<keyword evidence="8 13" id="KW-0798">TonB box</keyword>
<dbReference type="Gene3D" id="2.170.130.10">
    <property type="entry name" value="TonB-dependent receptor, plug domain"/>
    <property type="match status" value="1"/>
</dbReference>
<dbReference type="Pfam" id="PF00593">
    <property type="entry name" value="TonB_dep_Rec_b-barrel"/>
    <property type="match status" value="1"/>
</dbReference>
<comment type="caution">
    <text evidence="15">The sequence shown here is derived from an EMBL/GenBank/DDBJ whole genome shotgun (WGS) entry which is preliminary data.</text>
</comment>
<dbReference type="SMART" id="SM00965">
    <property type="entry name" value="STN"/>
    <property type="match status" value="1"/>
</dbReference>
<dbReference type="Pfam" id="PF07715">
    <property type="entry name" value="Plug"/>
    <property type="match status" value="1"/>
</dbReference>
<dbReference type="PANTHER" id="PTHR30069">
    <property type="entry name" value="TONB-DEPENDENT OUTER MEMBRANE RECEPTOR"/>
    <property type="match status" value="1"/>
</dbReference>
<evidence type="ECO:0000256" key="4">
    <source>
        <dbReference type="ARBA" id="ARBA00022452"/>
    </source>
</evidence>
<keyword evidence="7" id="KW-0408">Iron</keyword>
<feature type="domain" description="Secretin/TonB short N-terminal" evidence="14">
    <location>
        <begin position="79"/>
        <end position="130"/>
    </location>
</feature>
<evidence type="ECO:0000313" key="16">
    <source>
        <dbReference type="Proteomes" id="UP000292039"/>
    </source>
</evidence>
<keyword evidence="6 12" id="KW-0812">Transmembrane</keyword>
<dbReference type="PANTHER" id="PTHR30069:SF41">
    <property type="entry name" value="HEME_HEMOPEXIN UTILIZATION PROTEIN C"/>
    <property type="match status" value="1"/>
</dbReference>
<reference evidence="15 16" key="1">
    <citation type="submission" date="2019-02" db="EMBL/GenBank/DDBJ databases">
        <title>Genomic Encyclopedia of Type Strains, Phase IV (KMG-IV): sequencing the most valuable type-strain genomes for metagenomic binning, comparative biology and taxonomic classification.</title>
        <authorList>
            <person name="Goeker M."/>
        </authorList>
    </citation>
    <scope>NUCLEOTIDE SEQUENCE [LARGE SCALE GENOMIC DNA]</scope>
    <source>
        <strain evidence="15 16">DSM 16618</strain>
    </source>
</reference>
<dbReference type="InterPro" id="IPR000531">
    <property type="entry name" value="Beta-barrel_TonB"/>
</dbReference>
<evidence type="ECO:0000256" key="10">
    <source>
        <dbReference type="ARBA" id="ARBA00023170"/>
    </source>
</evidence>